<name>A0AAW1KNX2_POPJA</name>
<protein>
    <submittedName>
        <fullName evidence="1">Uncharacterized protein</fullName>
    </submittedName>
</protein>
<keyword evidence="2" id="KW-1185">Reference proteome</keyword>
<dbReference type="EMBL" id="JASPKY010000196">
    <property type="protein sequence ID" value="KAK9721653.1"/>
    <property type="molecule type" value="Genomic_DNA"/>
</dbReference>
<comment type="caution">
    <text evidence="1">The sequence shown here is derived from an EMBL/GenBank/DDBJ whole genome shotgun (WGS) entry which is preliminary data.</text>
</comment>
<evidence type="ECO:0000313" key="2">
    <source>
        <dbReference type="Proteomes" id="UP001458880"/>
    </source>
</evidence>
<sequence length="68" mass="7469">MEAAYQWSPLPFLFHPCSFTFRYFIPIIIDDDVEGGAVGGGRDFLVHIIIDDDVEGGAVGGGRDFLVH</sequence>
<dbReference type="Proteomes" id="UP001458880">
    <property type="component" value="Unassembled WGS sequence"/>
</dbReference>
<accession>A0AAW1KNX2</accession>
<gene>
    <name evidence="1" type="ORF">QE152_g20779</name>
</gene>
<evidence type="ECO:0000313" key="1">
    <source>
        <dbReference type="EMBL" id="KAK9721653.1"/>
    </source>
</evidence>
<proteinExistence type="predicted"/>
<dbReference type="AlphaFoldDB" id="A0AAW1KNX2"/>
<reference evidence="1 2" key="1">
    <citation type="journal article" date="2024" name="BMC Genomics">
        <title>De novo assembly and annotation of Popillia japonica's genome with initial clues to its potential as an invasive pest.</title>
        <authorList>
            <person name="Cucini C."/>
            <person name="Boschi S."/>
            <person name="Funari R."/>
            <person name="Cardaioli E."/>
            <person name="Iannotti N."/>
            <person name="Marturano G."/>
            <person name="Paoli F."/>
            <person name="Bruttini M."/>
            <person name="Carapelli A."/>
            <person name="Frati F."/>
            <person name="Nardi F."/>
        </authorList>
    </citation>
    <scope>NUCLEOTIDE SEQUENCE [LARGE SCALE GENOMIC DNA]</scope>
    <source>
        <strain evidence="1">DMR45628</strain>
    </source>
</reference>
<organism evidence="1 2">
    <name type="scientific">Popillia japonica</name>
    <name type="common">Japanese beetle</name>
    <dbReference type="NCBI Taxonomy" id="7064"/>
    <lineage>
        <taxon>Eukaryota</taxon>
        <taxon>Metazoa</taxon>
        <taxon>Ecdysozoa</taxon>
        <taxon>Arthropoda</taxon>
        <taxon>Hexapoda</taxon>
        <taxon>Insecta</taxon>
        <taxon>Pterygota</taxon>
        <taxon>Neoptera</taxon>
        <taxon>Endopterygota</taxon>
        <taxon>Coleoptera</taxon>
        <taxon>Polyphaga</taxon>
        <taxon>Scarabaeiformia</taxon>
        <taxon>Scarabaeidae</taxon>
        <taxon>Rutelinae</taxon>
        <taxon>Popillia</taxon>
    </lineage>
</organism>